<dbReference type="Proteomes" id="UP000095658">
    <property type="component" value="Unassembled WGS sequence"/>
</dbReference>
<sequence>MPALTTHILDLTHGQPAAGVAVEVFFFGSGAEKKKITQSVTNADGRVSEPLVSADEFKAGEYELLYHIGTYFGQKEMNSEGPPFLNRVSVRVSLSEAEAHYHIPLLISPWGYQVYRGS</sequence>
<dbReference type="NCBIfam" id="TIGR02962">
    <property type="entry name" value="hdxy_isourate"/>
    <property type="match status" value="1"/>
</dbReference>
<proteinExistence type="inferred from homology"/>
<keyword evidence="5 8" id="KW-0659">Purine metabolism</keyword>
<dbReference type="PROSITE" id="PS00768">
    <property type="entry name" value="TRANSTHYRETIN_1"/>
    <property type="match status" value="1"/>
</dbReference>
<evidence type="ECO:0000256" key="3">
    <source>
        <dbReference type="ARBA" id="ARBA00009850"/>
    </source>
</evidence>
<comment type="function">
    <text evidence="2">Catalyzes the hydrolysis of 5-hydroxyisourate (HIU) to 2-oxo-4-hydroxy-4-carboxy-5-ureidoimidazoline (OHCU).</text>
</comment>
<dbReference type="InterPro" id="IPR023419">
    <property type="entry name" value="Transthyretin_CS"/>
</dbReference>
<evidence type="ECO:0000256" key="8">
    <source>
        <dbReference type="RuleBase" id="RU361270"/>
    </source>
</evidence>
<dbReference type="OrthoDB" id="9792386at2"/>
<reference evidence="10 11" key="1">
    <citation type="submission" date="2016-06" db="EMBL/GenBank/DDBJ databases">
        <title>Domibacillus iocasae genome sequencing.</title>
        <authorList>
            <person name="Verma A."/>
            <person name="Pal Y."/>
            <person name="Ojha A.K."/>
            <person name="Krishnamurthi S."/>
        </authorList>
    </citation>
    <scope>NUCLEOTIDE SEQUENCE [LARGE SCALE GENOMIC DNA]</scope>
    <source>
        <strain evidence="10 11">DSM 29979</strain>
    </source>
</reference>
<dbReference type="PRINTS" id="PR00189">
    <property type="entry name" value="TRNSTHYRETIN"/>
</dbReference>
<evidence type="ECO:0000259" key="9">
    <source>
        <dbReference type="Pfam" id="PF00576"/>
    </source>
</evidence>
<dbReference type="EMBL" id="MAMP01000002">
    <property type="protein sequence ID" value="OES46461.1"/>
    <property type="molecule type" value="Genomic_DNA"/>
</dbReference>
<dbReference type="SUPFAM" id="SSF49472">
    <property type="entry name" value="Transthyretin (synonym: prealbumin)"/>
    <property type="match status" value="1"/>
</dbReference>
<dbReference type="InterPro" id="IPR036817">
    <property type="entry name" value="Transthyretin/HIU_hydrolase_sf"/>
</dbReference>
<dbReference type="RefSeq" id="WP_069937001.1">
    <property type="nucleotide sequence ID" value="NZ_MAMP01000002.1"/>
</dbReference>
<evidence type="ECO:0000256" key="7">
    <source>
        <dbReference type="PIRSR" id="PIRSR600895-51"/>
    </source>
</evidence>
<feature type="binding site" evidence="7">
    <location>
        <position position="46"/>
    </location>
    <ligand>
        <name>substrate</name>
    </ligand>
</feature>
<dbReference type="PANTHER" id="PTHR10395:SF7">
    <property type="entry name" value="5-HYDROXYISOURATE HYDROLASE"/>
    <property type="match status" value="1"/>
</dbReference>
<keyword evidence="11" id="KW-1185">Reference proteome</keyword>
<protein>
    <recommendedName>
        <fullName evidence="8">5-hydroxyisourate hydrolase</fullName>
        <shortName evidence="8">HIU hydrolase</shortName>
        <shortName evidence="8">HIUHase</shortName>
        <ecNumber evidence="8">3.5.2.17</ecNumber>
    </recommendedName>
</protein>
<dbReference type="GO" id="GO:0006144">
    <property type="term" value="P:purine nucleobase metabolic process"/>
    <property type="evidence" value="ECO:0007669"/>
    <property type="project" value="UniProtKB-KW"/>
</dbReference>
<evidence type="ECO:0000313" key="10">
    <source>
        <dbReference type="EMBL" id="OES46461.1"/>
    </source>
</evidence>
<name>A0A1E7DTR7_9BACI</name>
<comment type="subunit">
    <text evidence="4 8">Homotetramer.</text>
</comment>
<dbReference type="InterPro" id="IPR014306">
    <property type="entry name" value="Hydroxyisourate_hydrolase"/>
</dbReference>
<dbReference type="PROSITE" id="PS00769">
    <property type="entry name" value="TRANSTHYRETIN_2"/>
    <property type="match status" value="1"/>
</dbReference>
<evidence type="ECO:0000256" key="4">
    <source>
        <dbReference type="ARBA" id="ARBA00011881"/>
    </source>
</evidence>
<dbReference type="GO" id="GO:0033971">
    <property type="term" value="F:hydroxyisourate hydrolase activity"/>
    <property type="evidence" value="ECO:0007669"/>
    <property type="project" value="UniProtKB-EC"/>
</dbReference>
<feature type="binding site" evidence="7">
    <location>
        <position position="7"/>
    </location>
    <ligand>
        <name>substrate</name>
    </ligand>
</feature>
<dbReference type="InterPro" id="IPR023416">
    <property type="entry name" value="Transthyretin/HIU_hydrolase_d"/>
</dbReference>
<accession>A0A1E7DTR7</accession>
<dbReference type="AlphaFoldDB" id="A0A1E7DTR7"/>
<evidence type="ECO:0000256" key="6">
    <source>
        <dbReference type="ARBA" id="ARBA00022801"/>
    </source>
</evidence>
<dbReference type="STRING" id="1714016.BA724_14625"/>
<dbReference type="InterPro" id="IPR023418">
    <property type="entry name" value="Thyroxine_BS"/>
</dbReference>
<evidence type="ECO:0000256" key="1">
    <source>
        <dbReference type="ARBA" id="ARBA00001043"/>
    </source>
</evidence>
<dbReference type="Gene3D" id="2.60.40.180">
    <property type="entry name" value="Transthyretin/hydroxyisourate hydrolase domain"/>
    <property type="match status" value="1"/>
</dbReference>
<dbReference type="EC" id="3.5.2.17" evidence="8"/>
<organism evidence="10 11">
    <name type="scientific">Domibacillus iocasae</name>
    <dbReference type="NCBI Taxonomy" id="1714016"/>
    <lineage>
        <taxon>Bacteria</taxon>
        <taxon>Bacillati</taxon>
        <taxon>Bacillota</taxon>
        <taxon>Bacilli</taxon>
        <taxon>Bacillales</taxon>
        <taxon>Bacillaceae</taxon>
        <taxon>Domibacillus</taxon>
    </lineage>
</organism>
<dbReference type="InterPro" id="IPR000895">
    <property type="entry name" value="Transthyretin/HIU_hydrolase"/>
</dbReference>
<evidence type="ECO:0000313" key="11">
    <source>
        <dbReference type="Proteomes" id="UP000095658"/>
    </source>
</evidence>
<feature type="domain" description="Transthyretin/hydroxyisourate hydrolase" evidence="9">
    <location>
        <begin position="4"/>
        <end position="117"/>
    </location>
</feature>
<evidence type="ECO:0000256" key="2">
    <source>
        <dbReference type="ARBA" id="ARBA00002704"/>
    </source>
</evidence>
<comment type="similarity">
    <text evidence="3 8">Belongs to the transthyretin family. 5-hydroxyisourate hydrolase subfamily.</text>
</comment>
<dbReference type="PANTHER" id="PTHR10395">
    <property type="entry name" value="URICASE AND TRANSTHYRETIN-RELATED"/>
    <property type="match status" value="1"/>
</dbReference>
<comment type="caution">
    <text evidence="10">The sequence shown here is derived from an EMBL/GenBank/DDBJ whole genome shotgun (WGS) entry which is preliminary data.</text>
</comment>
<gene>
    <name evidence="10" type="ORF">BA724_14625</name>
</gene>
<evidence type="ECO:0000256" key="5">
    <source>
        <dbReference type="ARBA" id="ARBA00022631"/>
    </source>
</evidence>
<feature type="binding site" evidence="7">
    <location>
        <position position="115"/>
    </location>
    <ligand>
        <name>substrate</name>
    </ligand>
</feature>
<comment type="catalytic activity">
    <reaction evidence="1 8">
        <text>5-hydroxyisourate + H2O = 5-hydroxy-2-oxo-4-ureido-2,5-dihydro-1H-imidazole-5-carboxylate + H(+)</text>
        <dbReference type="Rhea" id="RHEA:23736"/>
        <dbReference type="ChEBI" id="CHEBI:15377"/>
        <dbReference type="ChEBI" id="CHEBI:15378"/>
        <dbReference type="ChEBI" id="CHEBI:18072"/>
        <dbReference type="ChEBI" id="CHEBI:58639"/>
        <dbReference type="EC" id="3.5.2.17"/>
    </reaction>
</comment>
<dbReference type="CDD" id="cd05822">
    <property type="entry name" value="TLP_HIUase"/>
    <property type="match status" value="1"/>
</dbReference>
<dbReference type="Pfam" id="PF00576">
    <property type="entry name" value="Transthyretin"/>
    <property type="match status" value="1"/>
</dbReference>
<keyword evidence="6 8" id="KW-0378">Hydrolase</keyword>